<keyword evidence="13" id="KW-1185">Reference proteome</keyword>
<dbReference type="SMART" id="SM00387">
    <property type="entry name" value="HATPase_c"/>
    <property type="match status" value="1"/>
</dbReference>
<dbReference type="CDD" id="cd16928">
    <property type="entry name" value="HATPase_GyrB-like"/>
    <property type="match status" value="1"/>
</dbReference>
<comment type="cofactor">
    <cofactor evidence="2">
        <name>Mg(2+)</name>
        <dbReference type="ChEBI" id="CHEBI:18420"/>
    </cofactor>
</comment>
<evidence type="ECO:0000313" key="12">
    <source>
        <dbReference type="EMBL" id="MET4579321.1"/>
    </source>
</evidence>
<comment type="similarity">
    <text evidence="10">Belongs to the type II topoisomerase family. ParE type 1 subfamily.</text>
</comment>
<dbReference type="PRINTS" id="PR00418">
    <property type="entry name" value="TPI2FAMILY"/>
</dbReference>
<evidence type="ECO:0000259" key="11">
    <source>
        <dbReference type="PROSITE" id="PS50880"/>
    </source>
</evidence>
<dbReference type="HAMAP" id="MF_00938">
    <property type="entry name" value="ParE_type1"/>
    <property type="match status" value="1"/>
</dbReference>
<dbReference type="InterPro" id="IPR018522">
    <property type="entry name" value="TopoIIA_CS"/>
</dbReference>
<dbReference type="PROSITE" id="PS00177">
    <property type="entry name" value="TOPOISOMERASE_II"/>
    <property type="match status" value="1"/>
</dbReference>
<dbReference type="Proteomes" id="UP001549320">
    <property type="component" value="Unassembled WGS sequence"/>
</dbReference>
<dbReference type="Pfam" id="PF01751">
    <property type="entry name" value="Toprim"/>
    <property type="match status" value="1"/>
</dbReference>
<evidence type="ECO:0000256" key="8">
    <source>
        <dbReference type="ARBA" id="ARBA00023125"/>
    </source>
</evidence>
<dbReference type="InterPro" id="IPR013759">
    <property type="entry name" value="Topo_IIA_B_C"/>
</dbReference>
<evidence type="ECO:0000256" key="3">
    <source>
        <dbReference type="ARBA" id="ARBA00022723"/>
    </source>
</evidence>
<dbReference type="InterPro" id="IPR013760">
    <property type="entry name" value="Topo_IIA-like_dom_sf"/>
</dbReference>
<comment type="caution">
    <text evidence="12">The sequence shown here is derived from an EMBL/GenBank/DDBJ whole genome shotgun (WGS) entry which is preliminary data.</text>
</comment>
<dbReference type="EMBL" id="JBEPSH010000009">
    <property type="protein sequence ID" value="MET4579321.1"/>
    <property type="molecule type" value="Genomic_DNA"/>
</dbReference>
<dbReference type="Gene3D" id="3.30.230.10">
    <property type="match status" value="1"/>
</dbReference>
<dbReference type="EC" id="5.6.2.2" evidence="10"/>
<feature type="binding site" evidence="10">
    <location>
        <position position="76"/>
    </location>
    <ligand>
        <name>ATP</name>
        <dbReference type="ChEBI" id="CHEBI:30616"/>
    </ligand>
</feature>
<dbReference type="Gene3D" id="3.40.50.670">
    <property type="match status" value="1"/>
</dbReference>
<organism evidence="12 13">
    <name type="scientific">Ottowia thiooxydans</name>
    <dbReference type="NCBI Taxonomy" id="219182"/>
    <lineage>
        <taxon>Bacteria</taxon>
        <taxon>Pseudomonadati</taxon>
        <taxon>Pseudomonadota</taxon>
        <taxon>Betaproteobacteria</taxon>
        <taxon>Burkholderiales</taxon>
        <taxon>Comamonadaceae</taxon>
        <taxon>Ottowia</taxon>
    </lineage>
</organism>
<dbReference type="InterPro" id="IPR036890">
    <property type="entry name" value="HATPase_C_sf"/>
</dbReference>
<evidence type="ECO:0000256" key="1">
    <source>
        <dbReference type="ARBA" id="ARBA00000185"/>
    </source>
</evidence>
<dbReference type="PANTHER" id="PTHR45866">
    <property type="entry name" value="DNA GYRASE/TOPOISOMERASE SUBUNIT B"/>
    <property type="match status" value="1"/>
</dbReference>
<comment type="function">
    <text evidence="10">Topoisomerase IV is essential for chromosome segregation. It relaxes supercoiled DNA. Performs the decatenation events required during the replication of a circular DNA molecule.</text>
</comment>
<dbReference type="InterPro" id="IPR005737">
    <property type="entry name" value="TopoIV_B_Gneg"/>
</dbReference>
<evidence type="ECO:0000256" key="2">
    <source>
        <dbReference type="ARBA" id="ARBA00001946"/>
    </source>
</evidence>
<evidence type="ECO:0000313" key="13">
    <source>
        <dbReference type="Proteomes" id="UP001549320"/>
    </source>
</evidence>
<feature type="site" description="Interaction with DNA" evidence="10">
    <location>
        <position position="526"/>
    </location>
</feature>
<feature type="binding site" evidence="10">
    <location>
        <begin position="184"/>
        <end position="190"/>
    </location>
    <ligand>
        <name>ATP</name>
        <dbReference type="ChEBI" id="CHEBI:30616"/>
    </ligand>
</feature>
<name>A0ABV2QE56_9BURK</name>
<dbReference type="InterPro" id="IPR003594">
    <property type="entry name" value="HATPase_dom"/>
</dbReference>
<feature type="binding site" evidence="10">
    <location>
        <position position="113"/>
    </location>
    <ligand>
        <name>ATP</name>
        <dbReference type="ChEBI" id="CHEBI:30616"/>
    </ligand>
</feature>
<dbReference type="Pfam" id="PF02518">
    <property type="entry name" value="HATPase_c"/>
    <property type="match status" value="1"/>
</dbReference>
<dbReference type="InterPro" id="IPR020568">
    <property type="entry name" value="Ribosomal_Su5_D2-typ_SF"/>
</dbReference>
<keyword evidence="9 10" id="KW-0413">Isomerase</keyword>
<evidence type="ECO:0000256" key="9">
    <source>
        <dbReference type="ARBA" id="ARBA00023235"/>
    </source>
</evidence>
<evidence type="ECO:0000256" key="4">
    <source>
        <dbReference type="ARBA" id="ARBA00022741"/>
    </source>
</evidence>
<dbReference type="Pfam" id="PF00204">
    <property type="entry name" value="DNA_gyraseB"/>
    <property type="match status" value="1"/>
</dbReference>
<keyword evidence="5 10" id="KW-0067">ATP-binding</keyword>
<feature type="site" description="Interaction with DNA" evidence="10">
    <location>
        <position position="708"/>
    </location>
</feature>
<keyword evidence="7 10" id="KW-0799">Topoisomerase</keyword>
<dbReference type="InterPro" id="IPR001241">
    <property type="entry name" value="Topo_IIA"/>
</dbReference>
<dbReference type="PROSITE" id="PS50880">
    <property type="entry name" value="TOPRIM"/>
    <property type="match status" value="1"/>
</dbReference>
<evidence type="ECO:0000256" key="10">
    <source>
        <dbReference type="HAMAP-Rule" id="MF_00938"/>
    </source>
</evidence>
<comment type="subunit">
    <text evidence="10">Heterotetramer composed of ParC and ParE.</text>
</comment>
<protein>
    <recommendedName>
        <fullName evidence="10">DNA topoisomerase 4 subunit B</fullName>
        <ecNumber evidence="10">5.6.2.2</ecNumber>
    </recommendedName>
    <alternativeName>
        <fullName evidence="10">Topoisomerase IV subunit B</fullName>
    </alternativeName>
</protein>
<keyword evidence="6" id="KW-0460">Magnesium</keyword>
<dbReference type="PRINTS" id="PR01098">
    <property type="entry name" value="TOPISMRASE4B"/>
</dbReference>
<accession>A0ABV2QE56</accession>
<feature type="binding site" evidence="10">
    <location>
        <position position="140"/>
    </location>
    <ligand>
        <name>ATP</name>
        <dbReference type="ChEBI" id="CHEBI:30616"/>
    </ligand>
</feature>
<gene>
    <name evidence="10" type="primary">parE</name>
    <name evidence="12" type="ORF">ABIE13_004449</name>
</gene>
<dbReference type="GO" id="GO:0003918">
    <property type="term" value="F:DNA topoisomerase type II (double strand cut, ATP-hydrolyzing) activity"/>
    <property type="evidence" value="ECO:0007669"/>
    <property type="project" value="UniProtKB-EC"/>
</dbReference>
<dbReference type="SMART" id="SM00433">
    <property type="entry name" value="TOP2c"/>
    <property type="match status" value="1"/>
</dbReference>
<dbReference type="InterPro" id="IPR006171">
    <property type="entry name" value="TOPRIM_dom"/>
</dbReference>
<dbReference type="Gene3D" id="3.30.565.10">
    <property type="entry name" value="Histidine kinase-like ATPase, C-terminal domain"/>
    <property type="match status" value="1"/>
</dbReference>
<dbReference type="SUPFAM" id="SSF55874">
    <property type="entry name" value="ATPase domain of HSP90 chaperone/DNA topoisomerase II/histidine kinase"/>
    <property type="match status" value="1"/>
</dbReference>
<proteinExistence type="inferred from homology"/>
<dbReference type="SUPFAM" id="SSF54211">
    <property type="entry name" value="Ribosomal protein S5 domain 2-like"/>
    <property type="match status" value="1"/>
</dbReference>
<dbReference type="InterPro" id="IPR014721">
    <property type="entry name" value="Ribsml_uS5_D2-typ_fold_subgr"/>
</dbReference>
<feature type="binding site" evidence="10">
    <location>
        <position position="414"/>
    </location>
    <ligand>
        <name>ATP</name>
        <dbReference type="ChEBI" id="CHEBI:30616"/>
    </ligand>
</feature>
<evidence type="ECO:0000256" key="7">
    <source>
        <dbReference type="ARBA" id="ARBA00023029"/>
    </source>
</evidence>
<keyword evidence="3" id="KW-0479">Metal-binding</keyword>
<dbReference type="InterPro" id="IPR002288">
    <property type="entry name" value="DNA_gyrase_B_C"/>
</dbReference>
<evidence type="ECO:0000256" key="6">
    <source>
        <dbReference type="ARBA" id="ARBA00022842"/>
    </source>
</evidence>
<dbReference type="Pfam" id="PF00986">
    <property type="entry name" value="DNA_gyraseB_C"/>
    <property type="match status" value="1"/>
</dbReference>
<feature type="site" description="Interaction with DNA" evidence="10">
    <location>
        <position position="581"/>
    </location>
</feature>
<keyword evidence="4 10" id="KW-0547">Nucleotide-binding</keyword>
<keyword evidence="8 10" id="KW-0238">DNA-binding</keyword>
<reference evidence="12 13" key="1">
    <citation type="submission" date="2024-06" db="EMBL/GenBank/DDBJ databases">
        <title>Sorghum-associated microbial communities from plants grown in Nebraska, USA.</title>
        <authorList>
            <person name="Schachtman D."/>
        </authorList>
    </citation>
    <scope>NUCLEOTIDE SEQUENCE [LARGE SCALE GENOMIC DNA]</scope>
    <source>
        <strain evidence="12 13">2709</strain>
    </source>
</reference>
<dbReference type="InterPro" id="IPR013506">
    <property type="entry name" value="Topo_IIA_bsu_dom2"/>
</dbReference>
<dbReference type="PANTHER" id="PTHR45866:SF4">
    <property type="entry name" value="DNA TOPOISOMERASE 4 SUBUNIT B"/>
    <property type="match status" value="1"/>
</dbReference>
<sequence>MELEGVCLHRGAFNWAGLRARISGLAKGWKVRHFPHVFSSLWPPGVDLTVNLSSLSGVAGLKCSVMATNSTSASGYSEGSIRVLKGLEPVKQRPGMYTRTDNPLHVIQEVLDNAADEALAGFGKKIKVSLHADGSVSVEDDGRGIPFGMHPEEKAPVLELVFTRLHAGGKFDKGQGGAYSFSGGLHGVGVSVTNALAKRMEVTSHREGMVATMVFEAGDVVEPLQVRKQAEGDRRQGTTVRVWPDPKYFESPVLPIAELTHLLRSKAVLMPGVSVALFDEKKKDTQTWQYKGGLRDYLEQTLVADAVIPLFEGEGYAGKDAESFAEGEGAQWCVAFTEEGHPVRESYVNLIPTSAGGTHDSGLRDGLFNAVKSFVELHSLLPKGVKLMPEDVFARASYVLSAKVLDPQFQGQIKERLNSRDAVRLVSGYVRPALELWLNQHVEHGKRLAELAIKAAQTRQRAGQKVEKRKGSGVAVLPGKLTDCESRDLTLNEVFLVEGDSAGGSAKMGRDKETQAILPLRGKVLNTWEVERDRLFANTEIHDISVAIGVDPHGPTDTPDLSGLRYGKVCILSDADVDGSHIQVLLLTLFFRHFPKLIEKGHVYVARPPLFRVDAPARGKKPASKMYALDEGELTAILDKLRKDGVSEGKWTISRFKGLGEMNAEQLWETTLNPDTRRLLPVQLGRFDFGQTAAEMTKLMGKGEAAARRELMELHGDAVEIDI</sequence>
<dbReference type="SUPFAM" id="SSF56719">
    <property type="entry name" value="Type II DNA topoisomerase"/>
    <property type="match status" value="1"/>
</dbReference>
<dbReference type="CDD" id="cd00822">
    <property type="entry name" value="TopoII_Trans_DNA_gyrase"/>
    <property type="match status" value="1"/>
</dbReference>
<evidence type="ECO:0000256" key="5">
    <source>
        <dbReference type="ARBA" id="ARBA00022840"/>
    </source>
</evidence>
<comment type="catalytic activity">
    <reaction evidence="1 10">
        <text>ATP-dependent breakage, passage and rejoining of double-stranded DNA.</text>
        <dbReference type="EC" id="5.6.2.2"/>
    </reaction>
</comment>
<feature type="domain" description="Toprim" evidence="11">
    <location>
        <begin position="492"/>
        <end position="609"/>
    </location>
</feature>